<dbReference type="Proteomes" id="UP000287352">
    <property type="component" value="Unassembled WGS sequence"/>
</dbReference>
<proteinExistence type="predicted"/>
<dbReference type="OrthoDB" id="147537at2"/>
<dbReference type="RefSeq" id="WP_126579661.1">
    <property type="nucleotide sequence ID" value="NZ_BIFR01000001.1"/>
</dbReference>
<keyword evidence="2" id="KW-1185">Reference proteome</keyword>
<protein>
    <submittedName>
        <fullName evidence="1">Uncharacterized protein</fullName>
    </submittedName>
</protein>
<evidence type="ECO:0000313" key="2">
    <source>
        <dbReference type="Proteomes" id="UP000287352"/>
    </source>
</evidence>
<comment type="caution">
    <text evidence="1">The sequence shown here is derived from an EMBL/GenBank/DDBJ whole genome shotgun (WGS) entry which is preliminary data.</text>
</comment>
<dbReference type="EMBL" id="BIFR01000001">
    <property type="protein sequence ID" value="GCE11994.1"/>
    <property type="molecule type" value="Genomic_DNA"/>
</dbReference>
<organism evidence="1 2">
    <name type="scientific">Tengunoibacter tsumagoiensis</name>
    <dbReference type="NCBI Taxonomy" id="2014871"/>
    <lineage>
        <taxon>Bacteria</taxon>
        <taxon>Bacillati</taxon>
        <taxon>Chloroflexota</taxon>
        <taxon>Ktedonobacteria</taxon>
        <taxon>Ktedonobacterales</taxon>
        <taxon>Dictyobacteraceae</taxon>
        <taxon>Tengunoibacter</taxon>
    </lineage>
</organism>
<evidence type="ECO:0000313" key="1">
    <source>
        <dbReference type="EMBL" id="GCE11994.1"/>
    </source>
</evidence>
<gene>
    <name evidence="1" type="ORF">KTT_18530</name>
</gene>
<reference evidence="2" key="1">
    <citation type="submission" date="2018-12" db="EMBL/GenBank/DDBJ databases">
        <title>Tengunoibacter tsumagoiensis gen. nov., sp. nov., Dictyobacter kobayashii sp. nov., D. alpinus sp. nov., and D. joshuensis sp. nov. and description of Dictyobacteraceae fam. nov. within the order Ktedonobacterales isolated from Tengu-no-mugimeshi.</title>
        <authorList>
            <person name="Wang C.M."/>
            <person name="Zheng Y."/>
            <person name="Sakai Y."/>
            <person name="Toyoda A."/>
            <person name="Minakuchi Y."/>
            <person name="Abe K."/>
            <person name="Yokota A."/>
            <person name="Yabe S."/>
        </authorList>
    </citation>
    <scope>NUCLEOTIDE SEQUENCE [LARGE SCALE GENOMIC DNA]</scope>
    <source>
        <strain evidence="2">Uno3</strain>
    </source>
</reference>
<sequence>MQQPERRRPIVTRISHEPARQKYRDWRTRGITLLLALLTLLALAHYIAVVHSAFPTPPNATCTNLIRHTDYTKYIAWQPLTQTMGAVQFVDDLLDGLPAALIPVTDNSPQHLLDIYIYGCVLQHQTPTLTLIFKQQGLIQGTATITQTHTLSISHLDVTLAPEAAALLLPLQQNVFQEYRWSAGMFQQISFPGLYPVTSRSEAEALQDQSNNGQIQPYTDPVTTTEQMTEDILGWSANQVQGSLQDSDEKTAHVRVQQGNTSLIVTLERLIQQNDRGLWFVTTAQSSGITLNLNSLEKMPLTSPGSLSGQLTLPADSDPSTLTVTTTVFSHTLSHLPMLTSAFQVHTDGSLNGTFTYTNTVPNQPGLLLLTIPSTDKTPAWIFLCGVILG</sequence>
<dbReference type="AlphaFoldDB" id="A0A401ZYR2"/>
<accession>A0A401ZYR2</accession>
<name>A0A401ZYR2_9CHLR</name>